<protein>
    <recommendedName>
        <fullName evidence="4">Secreted protein</fullName>
    </recommendedName>
</protein>
<organism evidence="2 3">
    <name type="scientific">Dreissena polymorpha</name>
    <name type="common">Zebra mussel</name>
    <name type="synonym">Mytilus polymorpha</name>
    <dbReference type="NCBI Taxonomy" id="45954"/>
    <lineage>
        <taxon>Eukaryota</taxon>
        <taxon>Metazoa</taxon>
        <taxon>Spiralia</taxon>
        <taxon>Lophotrochozoa</taxon>
        <taxon>Mollusca</taxon>
        <taxon>Bivalvia</taxon>
        <taxon>Autobranchia</taxon>
        <taxon>Heteroconchia</taxon>
        <taxon>Euheterodonta</taxon>
        <taxon>Imparidentia</taxon>
        <taxon>Neoheterodontei</taxon>
        <taxon>Myida</taxon>
        <taxon>Dreissenoidea</taxon>
        <taxon>Dreissenidae</taxon>
        <taxon>Dreissena</taxon>
    </lineage>
</organism>
<reference evidence="2" key="2">
    <citation type="submission" date="2020-11" db="EMBL/GenBank/DDBJ databases">
        <authorList>
            <person name="McCartney M.A."/>
            <person name="Auch B."/>
            <person name="Kono T."/>
            <person name="Mallez S."/>
            <person name="Becker A."/>
            <person name="Gohl D.M."/>
            <person name="Silverstein K.A.T."/>
            <person name="Koren S."/>
            <person name="Bechman K.B."/>
            <person name="Herman A."/>
            <person name="Abrahante J.E."/>
            <person name="Garbe J."/>
        </authorList>
    </citation>
    <scope>NUCLEOTIDE SEQUENCE</scope>
    <source>
        <strain evidence="2">Duluth1</strain>
        <tissue evidence="2">Whole animal</tissue>
    </source>
</reference>
<gene>
    <name evidence="2" type="ORF">DPMN_181653</name>
</gene>
<sequence length="91" mass="10617">MQRKHLTLLTSTTLLPAFFHIDCAELWSKVLMQSRRERFTSHQVFDTVRYEQPTQHEPLPLYLPPQSSLAVQESLHYQTFIAGRSPFANTT</sequence>
<comment type="caution">
    <text evidence="2">The sequence shown here is derived from an EMBL/GenBank/DDBJ whole genome shotgun (WGS) entry which is preliminary data.</text>
</comment>
<feature type="signal peptide" evidence="1">
    <location>
        <begin position="1"/>
        <end position="23"/>
    </location>
</feature>
<evidence type="ECO:0000313" key="2">
    <source>
        <dbReference type="EMBL" id="KAH3747230.1"/>
    </source>
</evidence>
<evidence type="ECO:0000256" key="1">
    <source>
        <dbReference type="SAM" id="SignalP"/>
    </source>
</evidence>
<evidence type="ECO:0008006" key="4">
    <source>
        <dbReference type="Google" id="ProtNLM"/>
    </source>
</evidence>
<reference evidence="2" key="1">
    <citation type="journal article" date="2019" name="bioRxiv">
        <title>The Genome of the Zebra Mussel, Dreissena polymorpha: A Resource for Invasive Species Research.</title>
        <authorList>
            <person name="McCartney M.A."/>
            <person name="Auch B."/>
            <person name="Kono T."/>
            <person name="Mallez S."/>
            <person name="Zhang Y."/>
            <person name="Obille A."/>
            <person name="Becker A."/>
            <person name="Abrahante J.E."/>
            <person name="Garbe J."/>
            <person name="Badalamenti J.P."/>
            <person name="Herman A."/>
            <person name="Mangelson H."/>
            <person name="Liachko I."/>
            <person name="Sullivan S."/>
            <person name="Sone E.D."/>
            <person name="Koren S."/>
            <person name="Silverstein K.A.T."/>
            <person name="Beckman K.B."/>
            <person name="Gohl D.M."/>
        </authorList>
    </citation>
    <scope>NUCLEOTIDE SEQUENCE</scope>
    <source>
        <strain evidence="2">Duluth1</strain>
        <tissue evidence="2">Whole animal</tissue>
    </source>
</reference>
<evidence type="ECO:0000313" key="3">
    <source>
        <dbReference type="Proteomes" id="UP000828390"/>
    </source>
</evidence>
<name>A0A9D4DEW9_DREPO</name>
<keyword evidence="1" id="KW-0732">Signal</keyword>
<keyword evidence="3" id="KW-1185">Reference proteome</keyword>
<dbReference type="EMBL" id="JAIWYP010000010">
    <property type="protein sequence ID" value="KAH3747230.1"/>
    <property type="molecule type" value="Genomic_DNA"/>
</dbReference>
<proteinExistence type="predicted"/>
<feature type="chain" id="PRO_5039243079" description="Secreted protein" evidence="1">
    <location>
        <begin position="24"/>
        <end position="91"/>
    </location>
</feature>
<dbReference type="AlphaFoldDB" id="A0A9D4DEW9"/>
<dbReference type="Proteomes" id="UP000828390">
    <property type="component" value="Unassembled WGS sequence"/>
</dbReference>
<accession>A0A9D4DEW9</accession>